<evidence type="ECO:0000259" key="7">
    <source>
        <dbReference type="Pfam" id="PF05730"/>
    </source>
</evidence>
<evidence type="ECO:0000256" key="3">
    <source>
        <dbReference type="ARBA" id="ARBA00022729"/>
    </source>
</evidence>
<keyword evidence="5" id="KW-0812">Transmembrane</keyword>
<feature type="domain" description="CFEM" evidence="7">
    <location>
        <begin position="31"/>
        <end position="95"/>
    </location>
</feature>
<gene>
    <name evidence="8" type="ORF">EXIGLDRAFT_832221</name>
</gene>
<keyword evidence="2" id="KW-0964">Secreted</keyword>
<keyword evidence="5" id="KW-1133">Transmembrane helix</keyword>
<keyword evidence="4" id="KW-1015">Disulfide bond</keyword>
<keyword evidence="5" id="KW-0472">Membrane</keyword>
<evidence type="ECO:0000256" key="5">
    <source>
        <dbReference type="SAM" id="Phobius"/>
    </source>
</evidence>
<dbReference type="Proteomes" id="UP000077266">
    <property type="component" value="Unassembled WGS sequence"/>
</dbReference>
<keyword evidence="3 6" id="KW-0732">Signal</keyword>
<evidence type="ECO:0000313" key="9">
    <source>
        <dbReference type="Proteomes" id="UP000077266"/>
    </source>
</evidence>
<evidence type="ECO:0000256" key="2">
    <source>
        <dbReference type="ARBA" id="ARBA00022525"/>
    </source>
</evidence>
<feature type="chain" id="PRO_5007861899" description="CFEM domain-containing protein" evidence="6">
    <location>
        <begin position="20"/>
        <end position="138"/>
    </location>
</feature>
<reference evidence="8 9" key="1">
    <citation type="journal article" date="2016" name="Mol. Biol. Evol.">
        <title>Comparative Genomics of Early-Diverging Mushroom-Forming Fungi Provides Insights into the Origins of Lignocellulose Decay Capabilities.</title>
        <authorList>
            <person name="Nagy L.G."/>
            <person name="Riley R."/>
            <person name="Tritt A."/>
            <person name="Adam C."/>
            <person name="Daum C."/>
            <person name="Floudas D."/>
            <person name="Sun H."/>
            <person name="Yadav J.S."/>
            <person name="Pangilinan J."/>
            <person name="Larsson K.H."/>
            <person name="Matsuura K."/>
            <person name="Barry K."/>
            <person name="Labutti K."/>
            <person name="Kuo R."/>
            <person name="Ohm R.A."/>
            <person name="Bhattacharya S.S."/>
            <person name="Shirouzu T."/>
            <person name="Yoshinaga Y."/>
            <person name="Martin F.M."/>
            <person name="Grigoriev I.V."/>
            <person name="Hibbett D.S."/>
        </authorList>
    </citation>
    <scope>NUCLEOTIDE SEQUENCE [LARGE SCALE GENOMIC DNA]</scope>
    <source>
        <strain evidence="8 9">HHB12029</strain>
    </source>
</reference>
<dbReference type="GO" id="GO:0005576">
    <property type="term" value="C:extracellular region"/>
    <property type="evidence" value="ECO:0007669"/>
    <property type="project" value="UniProtKB-SubCell"/>
</dbReference>
<accession>A0A165LSU5</accession>
<dbReference type="InterPro" id="IPR008427">
    <property type="entry name" value="Extracellular_membr_CFEM_dom"/>
</dbReference>
<evidence type="ECO:0000256" key="4">
    <source>
        <dbReference type="ARBA" id="ARBA00023157"/>
    </source>
</evidence>
<sequence>MHFHRVLVASSLAVAFALAQTDNVTSIETKFANCVLPCTQPVESQLPKVSNCTEGDDIVQCVCSSSALNDTLSTCLRSTCPDEAQLILNTLKNTCTIATGDPVDRKDQAGGALSALFISSAAYALGLGSVFGVVLLHL</sequence>
<evidence type="ECO:0000256" key="6">
    <source>
        <dbReference type="SAM" id="SignalP"/>
    </source>
</evidence>
<evidence type="ECO:0000256" key="1">
    <source>
        <dbReference type="ARBA" id="ARBA00004613"/>
    </source>
</evidence>
<keyword evidence="9" id="KW-1185">Reference proteome</keyword>
<evidence type="ECO:0000313" key="8">
    <source>
        <dbReference type="EMBL" id="KZV98276.1"/>
    </source>
</evidence>
<dbReference type="AlphaFoldDB" id="A0A165LSU5"/>
<proteinExistence type="predicted"/>
<organism evidence="8 9">
    <name type="scientific">Exidia glandulosa HHB12029</name>
    <dbReference type="NCBI Taxonomy" id="1314781"/>
    <lineage>
        <taxon>Eukaryota</taxon>
        <taxon>Fungi</taxon>
        <taxon>Dikarya</taxon>
        <taxon>Basidiomycota</taxon>
        <taxon>Agaricomycotina</taxon>
        <taxon>Agaricomycetes</taxon>
        <taxon>Auriculariales</taxon>
        <taxon>Exidiaceae</taxon>
        <taxon>Exidia</taxon>
    </lineage>
</organism>
<dbReference type="Pfam" id="PF05730">
    <property type="entry name" value="CFEM"/>
    <property type="match status" value="1"/>
</dbReference>
<comment type="subcellular location">
    <subcellularLocation>
        <location evidence="1">Secreted</location>
    </subcellularLocation>
</comment>
<feature type="signal peptide" evidence="6">
    <location>
        <begin position="1"/>
        <end position="19"/>
    </location>
</feature>
<dbReference type="EMBL" id="KV425920">
    <property type="protein sequence ID" value="KZV98276.1"/>
    <property type="molecule type" value="Genomic_DNA"/>
</dbReference>
<name>A0A165LSU5_EXIGL</name>
<protein>
    <recommendedName>
        <fullName evidence="7">CFEM domain-containing protein</fullName>
    </recommendedName>
</protein>
<feature type="transmembrane region" description="Helical" evidence="5">
    <location>
        <begin position="112"/>
        <end position="136"/>
    </location>
</feature>
<dbReference type="InParanoid" id="A0A165LSU5"/>